<feature type="domain" description="Nephrocystin 3-like N-terminal" evidence="3">
    <location>
        <begin position="535"/>
        <end position="711"/>
    </location>
</feature>
<feature type="compositionally biased region" description="Pro residues" evidence="2">
    <location>
        <begin position="483"/>
        <end position="492"/>
    </location>
</feature>
<evidence type="ECO:0000259" key="3">
    <source>
        <dbReference type="Pfam" id="PF24883"/>
    </source>
</evidence>
<feature type="region of interest" description="Disordered" evidence="2">
    <location>
        <begin position="467"/>
        <end position="492"/>
    </location>
</feature>
<keyword evidence="1" id="KW-0677">Repeat</keyword>
<feature type="compositionally biased region" description="Polar residues" evidence="2">
    <location>
        <begin position="467"/>
        <end position="482"/>
    </location>
</feature>
<dbReference type="PANTHER" id="PTHR40619:SF3">
    <property type="entry name" value="FUNGAL STAND N-TERMINAL GOODBYE DOMAIN-CONTAINING PROTEIN"/>
    <property type="match status" value="1"/>
</dbReference>
<dbReference type="STRING" id="1149755.A0A2J6S1J5"/>
<keyword evidence="5" id="KW-1185">Reference proteome</keyword>
<protein>
    <recommendedName>
        <fullName evidence="3">Nephrocystin 3-like N-terminal domain-containing protein</fullName>
    </recommendedName>
</protein>
<reference evidence="4 5" key="1">
    <citation type="submission" date="2016-04" db="EMBL/GenBank/DDBJ databases">
        <title>A degradative enzymes factory behind the ericoid mycorrhizal symbiosis.</title>
        <authorList>
            <consortium name="DOE Joint Genome Institute"/>
            <person name="Martino E."/>
            <person name="Morin E."/>
            <person name="Grelet G."/>
            <person name="Kuo A."/>
            <person name="Kohler A."/>
            <person name="Daghino S."/>
            <person name="Barry K."/>
            <person name="Choi C."/>
            <person name="Cichocki N."/>
            <person name="Clum A."/>
            <person name="Copeland A."/>
            <person name="Hainaut M."/>
            <person name="Haridas S."/>
            <person name="Labutti K."/>
            <person name="Lindquist E."/>
            <person name="Lipzen A."/>
            <person name="Khouja H.-R."/>
            <person name="Murat C."/>
            <person name="Ohm R."/>
            <person name="Olson A."/>
            <person name="Spatafora J."/>
            <person name="Veneault-Fourrey C."/>
            <person name="Henrissat B."/>
            <person name="Grigoriev I."/>
            <person name="Martin F."/>
            <person name="Perotto S."/>
        </authorList>
    </citation>
    <scope>NUCLEOTIDE SEQUENCE [LARGE SCALE GENOMIC DNA]</scope>
    <source>
        <strain evidence="4 5">F</strain>
    </source>
</reference>
<dbReference type="AlphaFoldDB" id="A0A2J6S1J5"/>
<sequence length="751" mass="84761">MGENSQRIPNVLQQPPSVDFIQNKLSSIDPAFKGFENLQYDQTLNRFVPAGSDVAIMPSTQQSWLQQPERSLGVPVRQLVPAVSAMTFWDKILGKAMAKFKFDNKDVPEKIKKNPDYAIRYLDSWADIYQRLLDAKDVYDGIEPKANVSSRDRIKSKILSSTKRGYRYLADKSDVVNRIAGMLPDESYVTPVKTAVEMLVDIVQTAANFRVLVKKTFREDVLEKSFAKVEIYLATFPGDENIENVSVALIACILKAVELAIVFFLSSSFIRALQVIPTYLIGDYMKDLADTISDIPQKTQDVIDTANESHIVETQRAMGVSLEAIEQLVLLELETGNKTKIIATKTDYIIQQSGKMMLELNSLTGEIRAQFQQYTSIIERKIENIMVDMGNEFKEMLDQHLQAIDERIKTLEELSRPATPVPQQLQPSSAWSPAPAPTQLAPYPSTWPSVHLQPAWQPWTGPHPYNYSQPSVQQYPENQWSSPAPPAKPTPTPTIQVDSLLEALNIANLDKEDIQQILDSSESVPLKYRLRARQIVRRDEFRDWATTPESRELLVQHDPRIRDPSHARKAVSLVAASLMEALRSRERFMSLVFFCRRHTDSDDPYAGPVAMVRSLVAQLLEQSYQNYSFRQSDMDLEGVRAGNLTVLCALLEWLVAYLPEKKKTTLVCVIDDIDAYDNQEDGRDLRTVMDSLLGLARSEDRDRVVKVLATSPTGTVSIDEAFKNDPSSFLSMERLEIVSDAVGALEFDGEM</sequence>
<dbReference type="OrthoDB" id="5419927at2759"/>
<name>A0A2J6S1J5_HYAVF</name>
<dbReference type="EMBL" id="KZ613941">
    <property type="protein sequence ID" value="PMD44618.1"/>
    <property type="molecule type" value="Genomic_DNA"/>
</dbReference>
<gene>
    <name evidence="4" type="ORF">L207DRAFT_509329</name>
</gene>
<proteinExistence type="predicted"/>
<dbReference type="Proteomes" id="UP000235786">
    <property type="component" value="Unassembled WGS sequence"/>
</dbReference>
<evidence type="ECO:0000313" key="5">
    <source>
        <dbReference type="Proteomes" id="UP000235786"/>
    </source>
</evidence>
<evidence type="ECO:0000313" key="4">
    <source>
        <dbReference type="EMBL" id="PMD44618.1"/>
    </source>
</evidence>
<dbReference type="Pfam" id="PF24883">
    <property type="entry name" value="NPHP3_N"/>
    <property type="match status" value="1"/>
</dbReference>
<evidence type="ECO:0000256" key="1">
    <source>
        <dbReference type="ARBA" id="ARBA00022737"/>
    </source>
</evidence>
<dbReference type="InterPro" id="IPR056884">
    <property type="entry name" value="NPHP3-like_N"/>
</dbReference>
<dbReference type="PANTHER" id="PTHR40619">
    <property type="entry name" value="FUNGAL STAND N-TERMINAL GOODBYE DOMAIN-CONTAINING PROTEIN"/>
    <property type="match status" value="1"/>
</dbReference>
<organism evidence="4 5">
    <name type="scientific">Hyaloscypha variabilis (strain UAMH 11265 / GT02V1 / F)</name>
    <name type="common">Meliniomyces variabilis</name>
    <dbReference type="NCBI Taxonomy" id="1149755"/>
    <lineage>
        <taxon>Eukaryota</taxon>
        <taxon>Fungi</taxon>
        <taxon>Dikarya</taxon>
        <taxon>Ascomycota</taxon>
        <taxon>Pezizomycotina</taxon>
        <taxon>Leotiomycetes</taxon>
        <taxon>Helotiales</taxon>
        <taxon>Hyaloscyphaceae</taxon>
        <taxon>Hyaloscypha</taxon>
        <taxon>Hyaloscypha variabilis</taxon>
    </lineage>
</organism>
<evidence type="ECO:0000256" key="2">
    <source>
        <dbReference type="SAM" id="MobiDB-lite"/>
    </source>
</evidence>
<accession>A0A2J6S1J5</accession>